<dbReference type="Proteomes" id="UP000620124">
    <property type="component" value="Unassembled WGS sequence"/>
</dbReference>
<comment type="similarity">
    <text evidence="1">Belongs to the NmrA-type oxidoreductase family.</text>
</comment>
<sequence>MSSSRIVAIFGATGVQGSAVVERLLKDGTFAPRAITRDLNSASSLKLKERGVEVVKGDMSEKASLVTALRGAEAVFAVTFPKLPLFGEDGPDEIIQGKNIVDAAKEVGIKFFVFSSVADSRKLSSKKIPPQDDKQVILEYLKSSGLSHAALLLGSFVENLWEHKTLEKTPTGFNIGIPKYDPTSLQAFTWIGRDLAASTLALLKSYTDPAKNVNGKSYPVITANMTYPNLAAMVSKALGVEVTYTKLETCGIPVLDDMFEIRSQHGGLFSETQVPNPDLVALGVKFSTMEEVMEVEVKKRFGQHTHPIPCLQSHLVSHGLPPEIPTPPPAEVVSLLTCNDVPEENEIPVVQEYIADLIRHLSLWKIVHIDSLPAASAEFIKEHDNETRSLQERNRGGGPIILIAPGHRSIDRMPSAVAQLIRERDHLVGIIREHKRILSPIRRLPAELIMKILRLVPPRTFGPTVNELEYPPWRLTRISSHWRACAVNDSSLWTKVSIHGDVYPRKFEEIFPLRMLEVQLALSKDASLDIRFDWCYFDGSHPHLLALLNTAVEHCSRWDRLVLQGDVNIPSYLSVLSRVKLQIPRLRRLEAYLSVRWYNPPGPDGVPVDCFAVAPSLREVFLDPPRLGSLKHTPPSCIPTIPWGQITRYRAVLDAAAHLAILRCAPGLRECGILFPRHLDDVPEQLIKLPALHRLHVEDSIFLNLISAAGVVELLINRDVDSVLTFLRRSGAQLTSLSIIAWEPSPDLIPLLHSCPTLTHLCLDVAPNLQNADTVIPVLHALGDTDLCPELASLFWRDKMEPNRTPDAFKDYEDALHEMIAARRRGKLASLRMFLQSAFPSESRVQKFLGPDYEGFDVRVSSEYEKPSFVDAVNPP</sequence>
<evidence type="ECO:0000313" key="4">
    <source>
        <dbReference type="EMBL" id="KAF7336146.1"/>
    </source>
</evidence>
<dbReference type="PANTHER" id="PTHR42748:SF7">
    <property type="entry name" value="NMRA LIKE REDOX SENSOR 1-RELATED"/>
    <property type="match status" value="1"/>
</dbReference>
<keyword evidence="2" id="KW-0521">NADP</keyword>
<dbReference type="SUPFAM" id="SSF51735">
    <property type="entry name" value="NAD(P)-binding Rossmann-fold domains"/>
    <property type="match status" value="1"/>
</dbReference>
<protein>
    <submittedName>
        <fullName evidence="4">NmrA domain-containing protein</fullName>
    </submittedName>
</protein>
<dbReference type="Pfam" id="PF05368">
    <property type="entry name" value="NmrA"/>
    <property type="match status" value="1"/>
</dbReference>
<dbReference type="CDD" id="cd05251">
    <property type="entry name" value="NmrA_like_SDR_a"/>
    <property type="match status" value="1"/>
</dbReference>
<evidence type="ECO:0000259" key="3">
    <source>
        <dbReference type="Pfam" id="PF05368"/>
    </source>
</evidence>
<evidence type="ECO:0000256" key="2">
    <source>
        <dbReference type="ARBA" id="ARBA00022857"/>
    </source>
</evidence>
<gene>
    <name evidence="4" type="ORF">MVEN_02161900</name>
</gene>
<dbReference type="InterPro" id="IPR051164">
    <property type="entry name" value="NmrA-like_oxidored"/>
</dbReference>
<dbReference type="PANTHER" id="PTHR42748">
    <property type="entry name" value="NITROGEN METABOLITE REPRESSION PROTEIN NMRA FAMILY MEMBER"/>
    <property type="match status" value="1"/>
</dbReference>
<dbReference type="OrthoDB" id="2837317at2759"/>
<name>A0A8H7CH47_9AGAR</name>
<keyword evidence="5" id="KW-1185">Reference proteome</keyword>
<feature type="domain" description="NmrA-like" evidence="3">
    <location>
        <begin position="6"/>
        <end position="248"/>
    </location>
</feature>
<reference evidence="4" key="1">
    <citation type="submission" date="2020-05" db="EMBL/GenBank/DDBJ databases">
        <title>Mycena genomes resolve the evolution of fungal bioluminescence.</title>
        <authorList>
            <person name="Tsai I.J."/>
        </authorList>
    </citation>
    <scope>NUCLEOTIDE SEQUENCE</scope>
    <source>
        <strain evidence="4">CCC161011</strain>
    </source>
</reference>
<proteinExistence type="inferred from homology"/>
<dbReference type="Gene3D" id="3.40.50.720">
    <property type="entry name" value="NAD(P)-binding Rossmann-like Domain"/>
    <property type="match status" value="1"/>
</dbReference>
<dbReference type="AlphaFoldDB" id="A0A8H7CH47"/>
<comment type="caution">
    <text evidence="4">The sequence shown here is derived from an EMBL/GenBank/DDBJ whole genome shotgun (WGS) entry which is preliminary data.</text>
</comment>
<dbReference type="InterPro" id="IPR008030">
    <property type="entry name" value="NmrA-like"/>
</dbReference>
<accession>A0A8H7CH47</accession>
<organism evidence="4 5">
    <name type="scientific">Mycena venus</name>
    <dbReference type="NCBI Taxonomy" id="2733690"/>
    <lineage>
        <taxon>Eukaryota</taxon>
        <taxon>Fungi</taxon>
        <taxon>Dikarya</taxon>
        <taxon>Basidiomycota</taxon>
        <taxon>Agaricomycotina</taxon>
        <taxon>Agaricomycetes</taxon>
        <taxon>Agaricomycetidae</taxon>
        <taxon>Agaricales</taxon>
        <taxon>Marasmiineae</taxon>
        <taxon>Mycenaceae</taxon>
        <taxon>Mycena</taxon>
    </lineage>
</organism>
<evidence type="ECO:0000313" key="5">
    <source>
        <dbReference type="Proteomes" id="UP000620124"/>
    </source>
</evidence>
<dbReference type="EMBL" id="JACAZI010000023">
    <property type="protein sequence ID" value="KAF7336146.1"/>
    <property type="molecule type" value="Genomic_DNA"/>
</dbReference>
<dbReference type="InterPro" id="IPR036291">
    <property type="entry name" value="NAD(P)-bd_dom_sf"/>
</dbReference>
<evidence type="ECO:0000256" key="1">
    <source>
        <dbReference type="ARBA" id="ARBA00006328"/>
    </source>
</evidence>
<dbReference type="Gene3D" id="3.90.25.10">
    <property type="entry name" value="UDP-galactose 4-epimerase, domain 1"/>
    <property type="match status" value="1"/>
</dbReference>